<feature type="compositionally biased region" description="Low complexity" evidence="6">
    <location>
        <begin position="197"/>
        <end position="210"/>
    </location>
</feature>
<organism evidence="11 12">
    <name type="scientific">Flavobacterium subsaxonicum WB 4.1-42 = DSM 21790</name>
    <dbReference type="NCBI Taxonomy" id="1121898"/>
    <lineage>
        <taxon>Bacteria</taxon>
        <taxon>Pseudomonadati</taxon>
        <taxon>Bacteroidota</taxon>
        <taxon>Flavobacteriia</taxon>
        <taxon>Flavobacteriales</taxon>
        <taxon>Flavobacteriaceae</taxon>
        <taxon>Flavobacterium</taxon>
    </lineage>
</organism>
<name>A0A0A2MT61_9FLAO</name>
<feature type="domain" description="Thiol:disulfide interchange protein DsbD N-terminal" evidence="10">
    <location>
        <begin position="37"/>
        <end position="141"/>
    </location>
</feature>
<evidence type="ECO:0000256" key="4">
    <source>
        <dbReference type="ARBA" id="ARBA00022989"/>
    </source>
</evidence>
<dbReference type="EMBL" id="JRLY01000001">
    <property type="protein sequence ID" value="KGO94776.1"/>
    <property type="molecule type" value="Genomic_DNA"/>
</dbReference>
<feature type="chain" id="PRO_5002003592" evidence="8">
    <location>
        <begin position="20"/>
        <end position="696"/>
    </location>
</feature>
<dbReference type="PANTHER" id="PTHR32234:SF0">
    <property type="entry name" value="THIOL:DISULFIDE INTERCHANGE PROTEIN DSBD"/>
    <property type="match status" value="1"/>
</dbReference>
<dbReference type="InterPro" id="IPR036249">
    <property type="entry name" value="Thioredoxin-like_sf"/>
</dbReference>
<dbReference type="OrthoDB" id="9811036at2"/>
<evidence type="ECO:0000313" key="11">
    <source>
        <dbReference type="EMBL" id="KGO94776.1"/>
    </source>
</evidence>
<dbReference type="GO" id="GO:0016020">
    <property type="term" value="C:membrane"/>
    <property type="evidence" value="ECO:0007669"/>
    <property type="project" value="UniProtKB-SubCell"/>
</dbReference>
<evidence type="ECO:0000259" key="10">
    <source>
        <dbReference type="Pfam" id="PF11412"/>
    </source>
</evidence>
<dbReference type="Pfam" id="PF11412">
    <property type="entry name" value="DsbD_N"/>
    <property type="match status" value="1"/>
</dbReference>
<feature type="transmembrane region" description="Helical" evidence="7">
    <location>
        <begin position="346"/>
        <end position="372"/>
    </location>
</feature>
<feature type="transmembrane region" description="Helical" evidence="7">
    <location>
        <begin position="418"/>
        <end position="436"/>
    </location>
</feature>
<feature type="domain" description="Cytochrome C biogenesis protein transmembrane" evidence="9">
    <location>
        <begin position="227"/>
        <end position="440"/>
    </location>
</feature>
<dbReference type="Pfam" id="PF13899">
    <property type="entry name" value="Thioredoxin_7"/>
    <property type="match status" value="1"/>
</dbReference>
<evidence type="ECO:0000256" key="3">
    <source>
        <dbReference type="ARBA" id="ARBA00022748"/>
    </source>
</evidence>
<evidence type="ECO:0000256" key="7">
    <source>
        <dbReference type="SAM" id="Phobius"/>
    </source>
</evidence>
<proteinExistence type="predicted"/>
<dbReference type="InterPro" id="IPR028250">
    <property type="entry name" value="DsbDN"/>
</dbReference>
<dbReference type="InterPro" id="IPR003834">
    <property type="entry name" value="Cyt_c_assmbl_TM_dom"/>
</dbReference>
<keyword evidence="2 7" id="KW-0812">Transmembrane</keyword>
<dbReference type="STRING" id="1121898.GCA_000422725_00731"/>
<feature type="transmembrane region" description="Helical" evidence="7">
    <location>
        <begin position="384"/>
        <end position="406"/>
    </location>
</feature>
<keyword evidence="5 7" id="KW-0472">Membrane</keyword>
<evidence type="ECO:0000313" key="12">
    <source>
        <dbReference type="Proteomes" id="UP000030111"/>
    </source>
</evidence>
<dbReference type="eggNOG" id="COG4232">
    <property type="taxonomic scope" value="Bacteria"/>
</dbReference>
<dbReference type="Gene3D" id="3.40.30.10">
    <property type="entry name" value="Glutaredoxin"/>
    <property type="match status" value="1"/>
</dbReference>
<feature type="transmembrane region" description="Helical" evidence="7">
    <location>
        <begin position="226"/>
        <end position="247"/>
    </location>
</feature>
<comment type="caution">
    <text evidence="11">The sequence shown here is derived from an EMBL/GenBank/DDBJ whole genome shotgun (WGS) entry which is preliminary data.</text>
</comment>
<reference evidence="11 12" key="1">
    <citation type="submission" date="2013-09" db="EMBL/GenBank/DDBJ databases">
        <authorList>
            <person name="Zeng Z."/>
            <person name="Chen C."/>
        </authorList>
    </citation>
    <scope>NUCLEOTIDE SEQUENCE [LARGE SCALE GENOMIC DNA]</scope>
    <source>
        <strain evidence="11 12">WB 4.1-42</strain>
    </source>
</reference>
<sequence length="696" mass="76231">MKKLSTLFFLLFAFFVAQAQVKEPVKWTSKIEKKSATEYILVFNATIEDNWHMYSQFSDENGAIPLEVIFNNNKGNYTPVGKAAESKTEKAFNDTFGVTETFWSHNAQLRQTIKITNAANEVIQVELAYQVCKEVCIQGSNLFEFNTKTLKSKEVKNFEAVAVAAAPKKDAVSAVPAVSDTVTVQATEQATELPTQSADTTKVADTTTKSAKSDKDDESETSPFNIFLGTLLAGIFVTFTPCVFPMIPMTVSFFIKQNTSKAKGKFNAVFYGICIIAIYVLLSLPFHIFEGVDGNIFADISTNVYLNVFFFLVFVIFAVSFFGAFEITIPSSLANKADNASNLGGLAGIFFMALTLIIVSFSCTGPALGLVFGTVLSSDGGATLVSLAMFGFGLGLAMPFMVFALFPSLMANLPKSGGWLNTVKVVFGFIELALAFKFLSNADLVLQLHYLEREVFLGIWIAIFAVLALYLFGKFSMPHDSPVPFLSVGRMLLGVLAFAFTVYLVPGLWGAPLKLLSGITPPLNYSESPFGFGGSGGAPVASTEKLPDGAEVAVHGIIAFEDYDKGLAYAKTVNKPVLLDFTGRACVNCRKMEEGVWIDPEVLTILKNDVVLISLYGDEQIDLPENEQFISKYSGRKITTVGKKWSDFQLGKYNSNARPYYVLMGLDEKNLNDPVAYTPDIKEYLKWLQDGVANFK</sequence>
<feature type="transmembrane region" description="Helical" evidence="7">
    <location>
        <begin position="304"/>
        <end position="325"/>
    </location>
</feature>
<feature type="region of interest" description="Disordered" evidence="6">
    <location>
        <begin position="189"/>
        <end position="220"/>
    </location>
</feature>
<comment type="subcellular location">
    <subcellularLocation>
        <location evidence="1">Membrane</location>
        <topology evidence="1">Multi-pass membrane protein</topology>
    </subcellularLocation>
</comment>
<feature type="transmembrane region" description="Helical" evidence="7">
    <location>
        <begin position="268"/>
        <end position="289"/>
    </location>
</feature>
<dbReference type="Proteomes" id="UP000030111">
    <property type="component" value="Unassembled WGS sequence"/>
</dbReference>
<evidence type="ECO:0000256" key="1">
    <source>
        <dbReference type="ARBA" id="ARBA00004141"/>
    </source>
</evidence>
<dbReference type="RefSeq" id="WP_026992156.1">
    <property type="nucleotide sequence ID" value="NZ_JRLY01000001.1"/>
</dbReference>
<keyword evidence="8" id="KW-0732">Signal</keyword>
<keyword evidence="3" id="KW-0201">Cytochrome c-type biogenesis</keyword>
<gene>
    <name evidence="11" type="ORF">Q766_01290</name>
</gene>
<dbReference type="GO" id="GO:0015035">
    <property type="term" value="F:protein-disulfide reductase activity"/>
    <property type="evidence" value="ECO:0007669"/>
    <property type="project" value="TreeGrafter"/>
</dbReference>
<accession>A0A0A2MT61</accession>
<evidence type="ECO:0000256" key="5">
    <source>
        <dbReference type="ARBA" id="ARBA00023136"/>
    </source>
</evidence>
<keyword evidence="12" id="KW-1185">Reference proteome</keyword>
<dbReference type="SUPFAM" id="SSF52833">
    <property type="entry name" value="Thioredoxin-like"/>
    <property type="match status" value="1"/>
</dbReference>
<evidence type="ECO:0000256" key="6">
    <source>
        <dbReference type="SAM" id="MobiDB-lite"/>
    </source>
</evidence>
<dbReference type="AlphaFoldDB" id="A0A0A2MT61"/>
<dbReference type="Pfam" id="PF02683">
    <property type="entry name" value="DsbD_TM"/>
    <property type="match status" value="1"/>
</dbReference>
<dbReference type="PANTHER" id="PTHR32234">
    <property type="entry name" value="THIOL:DISULFIDE INTERCHANGE PROTEIN DSBD"/>
    <property type="match status" value="1"/>
</dbReference>
<dbReference type="GO" id="GO:0017004">
    <property type="term" value="P:cytochrome complex assembly"/>
    <property type="evidence" value="ECO:0007669"/>
    <property type="project" value="UniProtKB-KW"/>
</dbReference>
<evidence type="ECO:0000256" key="2">
    <source>
        <dbReference type="ARBA" id="ARBA00022692"/>
    </source>
</evidence>
<feature type="transmembrane region" description="Helical" evidence="7">
    <location>
        <begin position="456"/>
        <end position="473"/>
    </location>
</feature>
<feature type="transmembrane region" description="Helical" evidence="7">
    <location>
        <begin position="485"/>
        <end position="509"/>
    </location>
</feature>
<dbReference type="GO" id="GO:0045454">
    <property type="term" value="P:cell redox homeostasis"/>
    <property type="evidence" value="ECO:0007669"/>
    <property type="project" value="TreeGrafter"/>
</dbReference>
<evidence type="ECO:0000259" key="9">
    <source>
        <dbReference type="Pfam" id="PF02683"/>
    </source>
</evidence>
<keyword evidence="4 7" id="KW-1133">Transmembrane helix</keyword>
<evidence type="ECO:0000256" key="8">
    <source>
        <dbReference type="SAM" id="SignalP"/>
    </source>
</evidence>
<protein>
    <submittedName>
        <fullName evidence="11">Thiol:disulfide interchange protein DsbD</fullName>
    </submittedName>
</protein>
<feature type="signal peptide" evidence="8">
    <location>
        <begin position="1"/>
        <end position="19"/>
    </location>
</feature>